<dbReference type="AlphaFoldDB" id="A0AAD8XZW5"/>
<dbReference type="Pfam" id="PF22052">
    <property type="entry name" value="DUF6937"/>
    <property type="match status" value="1"/>
</dbReference>
<feature type="domain" description="DUF6938" evidence="2">
    <location>
        <begin position="604"/>
        <end position="694"/>
    </location>
</feature>
<dbReference type="InterPro" id="IPR029058">
    <property type="entry name" value="AB_hydrolase_fold"/>
</dbReference>
<proteinExistence type="predicted"/>
<dbReference type="InterPro" id="IPR054218">
    <property type="entry name" value="DUF6938"/>
</dbReference>
<dbReference type="Proteomes" id="UP001224775">
    <property type="component" value="Unassembled WGS sequence"/>
</dbReference>
<dbReference type="Pfam" id="PF22053">
    <property type="entry name" value="DUF6938"/>
    <property type="match status" value="1"/>
</dbReference>
<evidence type="ECO:0000259" key="2">
    <source>
        <dbReference type="Pfam" id="PF22053"/>
    </source>
</evidence>
<evidence type="ECO:0000313" key="3">
    <source>
        <dbReference type="EMBL" id="KAK1736802.1"/>
    </source>
</evidence>
<dbReference type="EMBL" id="JATAAI010000028">
    <property type="protein sequence ID" value="KAK1736802.1"/>
    <property type="molecule type" value="Genomic_DNA"/>
</dbReference>
<feature type="domain" description="DUF6937" evidence="1">
    <location>
        <begin position="444"/>
        <end position="505"/>
    </location>
</feature>
<organism evidence="3 4">
    <name type="scientific">Skeletonema marinoi</name>
    <dbReference type="NCBI Taxonomy" id="267567"/>
    <lineage>
        <taxon>Eukaryota</taxon>
        <taxon>Sar</taxon>
        <taxon>Stramenopiles</taxon>
        <taxon>Ochrophyta</taxon>
        <taxon>Bacillariophyta</taxon>
        <taxon>Coscinodiscophyceae</taxon>
        <taxon>Thalassiosirophycidae</taxon>
        <taxon>Thalassiosirales</taxon>
        <taxon>Skeletonemataceae</taxon>
        <taxon>Skeletonema</taxon>
        <taxon>Skeletonema marinoi-dohrnii complex</taxon>
    </lineage>
</organism>
<evidence type="ECO:0000259" key="1">
    <source>
        <dbReference type="Pfam" id="PF22052"/>
    </source>
</evidence>
<gene>
    <name evidence="3" type="ORF">QTG54_012824</name>
</gene>
<keyword evidence="4" id="KW-1185">Reference proteome</keyword>
<dbReference type="SUPFAM" id="SSF53474">
    <property type="entry name" value="alpha/beta-Hydrolases"/>
    <property type="match status" value="1"/>
</dbReference>
<evidence type="ECO:0000313" key="4">
    <source>
        <dbReference type="Proteomes" id="UP001224775"/>
    </source>
</evidence>
<sequence>MTPESIKYDGLLSSSLVDSFSPYTSQAAHICLTTSSLSKIDISYIRRLSTLSILSPVTFDILIRHFLPIMRMTLSRLVVVLMSRKSADDSAKAIISERVRSGRAKRRRGYDLYFPPKQVDKLKIKQRGKVLIPSLFFFPGFGIDHTAYSDVAARISDCGIAVAVISLEPLRLAHEALGGGIDDIRRLLRVAAYNALQAWAASDDESELPSVILKNKKSVSRMGSDIVVWAGGNLVDGVVPNLRINRRPPLRVLVLNGSKDGIVKMSPQQKRELLSRLPKSTTELRTIKGANHSGFASYDTASKKSSTFAMNGPRTISLEAQHSLYRGMIKNNTISVDDFVGGPPSPNLLSNHDWKGRSGNDIDNPPVVVGTIRMGFGHHRIAYAATSWGLGEKKGGFLGLGGDDKDRETFFHDFLNIESEEAQLIKDMDKIFSSNDLPVCGAHGPLINGLDKNSPIIASHSMVACAAVAAGFKNVINLVIDNHAQWFVVVPGCLNLVQGPSNYHSLLKMGVPEDQGIPDASARRTARRKAGKPLRIIIPVGGAGAQRKFIVNLVGALSGLVKEGKVQLFLNAADHEHMKEAFIGALESNDMDYDKVVDMKGVQSFHVLCCKPSELAFYPIPKLMIRRVGDHEAYSAMRASELGDGTLEVREVPEAVRYVELFLTTKLIETMNNSIEANNKIGVYDGCKNAMRIALERSKKM</sequence>
<reference evidence="3" key="1">
    <citation type="submission" date="2023-06" db="EMBL/GenBank/DDBJ databases">
        <title>Survivors Of The Sea: Transcriptome response of Skeletonema marinoi to long-term dormancy.</title>
        <authorList>
            <person name="Pinder M.I.M."/>
            <person name="Kourtchenko O."/>
            <person name="Robertson E.K."/>
            <person name="Larsson T."/>
            <person name="Maumus F."/>
            <person name="Osuna-Cruz C.M."/>
            <person name="Vancaester E."/>
            <person name="Stenow R."/>
            <person name="Vandepoele K."/>
            <person name="Ploug H."/>
            <person name="Bruchert V."/>
            <person name="Godhe A."/>
            <person name="Topel M."/>
        </authorList>
    </citation>
    <scope>NUCLEOTIDE SEQUENCE</scope>
    <source>
        <strain evidence="3">R05AC</strain>
    </source>
</reference>
<name>A0AAD8XZW5_9STRA</name>
<dbReference type="InterPro" id="IPR054217">
    <property type="entry name" value="DUF6937"/>
</dbReference>
<dbReference type="Gene3D" id="3.40.50.1820">
    <property type="entry name" value="alpha/beta hydrolase"/>
    <property type="match status" value="1"/>
</dbReference>
<accession>A0AAD8XZW5</accession>
<comment type="caution">
    <text evidence="3">The sequence shown here is derived from an EMBL/GenBank/DDBJ whole genome shotgun (WGS) entry which is preliminary data.</text>
</comment>
<protein>
    <submittedName>
        <fullName evidence="3">Uncharacterized protein</fullName>
    </submittedName>
</protein>